<dbReference type="InterPro" id="IPR027417">
    <property type="entry name" value="P-loop_NTPase"/>
</dbReference>
<dbReference type="InterPro" id="IPR008571">
    <property type="entry name" value="HerA-like"/>
</dbReference>
<dbReference type="GO" id="GO:0043139">
    <property type="term" value="F:5'-3' DNA helicase activity"/>
    <property type="evidence" value="ECO:0007669"/>
    <property type="project" value="UniProtKB-EC"/>
</dbReference>
<evidence type="ECO:0000313" key="10">
    <source>
        <dbReference type="Proteomes" id="UP000474054"/>
    </source>
</evidence>
<protein>
    <submittedName>
        <fullName evidence="8">DUF853 family protein</fullName>
    </submittedName>
</protein>
<dbReference type="Pfam" id="PF01935">
    <property type="entry name" value="DUF87"/>
    <property type="match status" value="1"/>
</dbReference>
<dbReference type="PANTHER" id="PTHR42957">
    <property type="entry name" value="HELICASE MJ1565-RELATED"/>
    <property type="match status" value="1"/>
</dbReference>
<name>A0A650CY73_ACIAM</name>
<accession>A0A650CY73</accession>
<keyword evidence="5" id="KW-0812">Transmembrane</keyword>
<feature type="domain" description="Helicase HerA central" evidence="6">
    <location>
        <begin position="212"/>
        <end position="417"/>
    </location>
</feature>
<evidence type="ECO:0000256" key="3">
    <source>
        <dbReference type="ARBA" id="ARBA00048954"/>
    </source>
</evidence>
<dbReference type="RefSeq" id="WP_152940089.1">
    <property type="nucleotide sequence ID" value="NZ_CP045482.1"/>
</dbReference>
<dbReference type="GeneID" id="42780431"/>
<evidence type="ECO:0000256" key="4">
    <source>
        <dbReference type="ARBA" id="ARBA00048988"/>
    </source>
</evidence>
<evidence type="ECO:0000256" key="2">
    <source>
        <dbReference type="ARBA" id="ARBA00034617"/>
    </source>
</evidence>
<organism evidence="8 9">
    <name type="scientific">Acidianus ambivalens</name>
    <name type="common">Desulfurolobus ambivalens</name>
    <dbReference type="NCBI Taxonomy" id="2283"/>
    <lineage>
        <taxon>Archaea</taxon>
        <taxon>Thermoproteota</taxon>
        <taxon>Thermoprotei</taxon>
        <taxon>Sulfolobales</taxon>
        <taxon>Sulfolobaceae</taxon>
        <taxon>Acidianus</taxon>
    </lineage>
</organism>
<gene>
    <name evidence="8" type="ORF">D1866_11820</name>
    <name evidence="7" type="ORF">GFB69_03260</name>
</gene>
<dbReference type="GO" id="GO:0043138">
    <property type="term" value="F:3'-5' DNA helicase activity"/>
    <property type="evidence" value="ECO:0007669"/>
    <property type="project" value="UniProtKB-EC"/>
</dbReference>
<sequence length="539" mass="62012">MNFNKIGPIALFILGFGLILLQYHLIYIYKFNSVYFVLIVPILISFIIIFLRKKNIISNILVKNNIFIIKSNNASIIGIAFRILGKQDINNSDNNLQKELDNLVDVLSRKSDNIKYSIVTYIYNRRKSSALIMFKECKKENYTMCETEVLQEYEILKKLAESIAPHIALEPIKVSYETLPIPNDFGNLTYVRVFEKQYEIPKSENIQVDYDIELGYVITSSLAKIPIGIRSNDVFRHIGIFGTTGSGKSNTAAIIASQLASKGFNVIILDWHGEYINKLKDFKIYNESNPLRLNILKLYNLEETVEIFQDVLELTDPQRYILYIILSELRKYKRFSLSTLYDAVSRIKDEYTWIKDVKLALLRRMNPILYRPVRLLLISNINMEDELANNNKIIIDLSFIPDISVRRLYALFIIRAITDIYIKRKINNKPTLIVLEEAQNYFNNSNNEMVSRLLNEIRKFGIGLCIITQSPSSVSPDVVKNTNIKIIHAIKSNIDKKIIVDSLALDPNLSNILDKLDIGDAIISAPNIKQPTLIKIKEI</sequence>
<dbReference type="SUPFAM" id="SSF52540">
    <property type="entry name" value="P-loop containing nucleoside triphosphate hydrolases"/>
    <property type="match status" value="1"/>
</dbReference>
<evidence type="ECO:0000256" key="1">
    <source>
        <dbReference type="ARBA" id="ARBA00007816"/>
    </source>
</evidence>
<dbReference type="InterPro" id="IPR002789">
    <property type="entry name" value="HerA_central"/>
</dbReference>
<evidence type="ECO:0000259" key="6">
    <source>
        <dbReference type="Pfam" id="PF01935"/>
    </source>
</evidence>
<dbReference type="PANTHER" id="PTHR42957:SF2">
    <property type="entry name" value="HELICASE HERA CENTRAL DOMAIN-CONTAINING PROTEIN"/>
    <property type="match status" value="1"/>
</dbReference>
<keyword evidence="5" id="KW-0472">Membrane</keyword>
<reference evidence="8 9" key="2">
    <citation type="submission" date="2019-10" db="EMBL/GenBank/DDBJ databases">
        <title>Genome Sequences from Six Type Strain Members of the Archaeal Family Sulfolobaceae: Acidianus ambivalens, Acidianus infernus, Metallosphaera prunae, Stygiolobus azoricus, Sulfolobus metallicus, and Sulfurisphaera ohwakuensis.</title>
        <authorList>
            <person name="Counts J.A."/>
            <person name="Kelly R.M."/>
        </authorList>
    </citation>
    <scope>NUCLEOTIDE SEQUENCE [LARGE SCALE GENOMIC DNA]</scope>
    <source>
        <strain evidence="8 9">LEI 10</strain>
    </source>
</reference>
<evidence type="ECO:0000256" key="5">
    <source>
        <dbReference type="SAM" id="Phobius"/>
    </source>
</evidence>
<feature type="transmembrane region" description="Helical" evidence="5">
    <location>
        <begin position="33"/>
        <end position="51"/>
    </location>
</feature>
<dbReference type="Gene3D" id="3.40.50.300">
    <property type="entry name" value="P-loop containing nucleotide triphosphate hydrolases"/>
    <property type="match status" value="2"/>
</dbReference>
<comment type="catalytic activity">
    <reaction evidence="4">
        <text>ATP + H2O = ADP + phosphate + H(+)</text>
        <dbReference type="Rhea" id="RHEA:13065"/>
        <dbReference type="ChEBI" id="CHEBI:15377"/>
        <dbReference type="ChEBI" id="CHEBI:15378"/>
        <dbReference type="ChEBI" id="CHEBI:30616"/>
        <dbReference type="ChEBI" id="CHEBI:43474"/>
        <dbReference type="ChEBI" id="CHEBI:456216"/>
        <dbReference type="EC" id="5.6.2.4"/>
    </reaction>
</comment>
<dbReference type="Proteomes" id="UP000474054">
    <property type="component" value="Unassembled WGS sequence"/>
</dbReference>
<dbReference type="AlphaFoldDB" id="A0A650CY73"/>
<comment type="similarity">
    <text evidence="1">Belongs to the HerA family.</text>
</comment>
<keyword evidence="5" id="KW-1133">Transmembrane helix</keyword>
<evidence type="ECO:0000313" key="8">
    <source>
        <dbReference type="EMBL" id="QGR22582.1"/>
    </source>
</evidence>
<evidence type="ECO:0000313" key="7">
    <source>
        <dbReference type="EMBL" id="MQL54790.1"/>
    </source>
</evidence>
<reference evidence="7 10" key="1">
    <citation type="submission" date="2019-10" db="EMBL/GenBank/DDBJ databases">
        <title>Comparative genomics of sulfur disproportionating microorganisms.</title>
        <authorList>
            <person name="Ward L.M."/>
            <person name="Bertran E."/>
            <person name="Johnston D."/>
        </authorList>
    </citation>
    <scope>NUCLEOTIDE SEQUENCE [LARGE SCALE GENOMIC DNA]</scope>
    <source>
        <strain evidence="7 10">DSM 3772</strain>
    </source>
</reference>
<feature type="transmembrane region" description="Helical" evidence="5">
    <location>
        <begin position="6"/>
        <end position="26"/>
    </location>
</feature>
<evidence type="ECO:0000313" key="9">
    <source>
        <dbReference type="Proteomes" id="UP000426328"/>
    </source>
</evidence>
<proteinExistence type="inferred from homology"/>
<dbReference type="Proteomes" id="UP000426328">
    <property type="component" value="Chromosome"/>
</dbReference>
<dbReference type="EMBL" id="CP045482">
    <property type="protein sequence ID" value="QGR22582.1"/>
    <property type="molecule type" value="Genomic_DNA"/>
</dbReference>
<keyword evidence="9" id="KW-1185">Reference proteome</keyword>
<comment type="catalytic activity">
    <reaction evidence="3">
        <text>ATP + H2O = ADP + phosphate + H(+)</text>
        <dbReference type="Rhea" id="RHEA:13065"/>
        <dbReference type="ChEBI" id="CHEBI:15377"/>
        <dbReference type="ChEBI" id="CHEBI:15378"/>
        <dbReference type="ChEBI" id="CHEBI:30616"/>
        <dbReference type="ChEBI" id="CHEBI:43474"/>
        <dbReference type="ChEBI" id="CHEBI:456216"/>
        <dbReference type="EC" id="5.6.2.3"/>
    </reaction>
</comment>
<dbReference type="KEGG" id="aamb:D1866_11820"/>
<comment type="catalytic activity">
    <reaction evidence="2">
        <text>Couples ATP hydrolysis with the unwinding of duplex DNA by translocating in the 3'-5' direction.</text>
        <dbReference type="EC" id="5.6.2.4"/>
    </reaction>
</comment>
<dbReference type="EMBL" id="WHYS01000001">
    <property type="protein sequence ID" value="MQL54790.1"/>
    <property type="molecule type" value="Genomic_DNA"/>
</dbReference>